<sequence length="73" mass="8139">MSDRGSRNSSRQRVKYMSAVIRIFEHHTGDGTIWLGSTLIMRENKYPGGGQGLLISLFSFHQPHEKTCGSTAT</sequence>
<proteinExistence type="predicted"/>
<name>A0A8X6RLX4_TRICX</name>
<accession>A0A8X6RLX4</accession>
<comment type="caution">
    <text evidence="1">The sequence shown here is derived from an EMBL/GenBank/DDBJ whole genome shotgun (WGS) entry which is preliminary data.</text>
</comment>
<protein>
    <submittedName>
        <fullName evidence="1">Uncharacterized protein</fullName>
    </submittedName>
</protein>
<dbReference type="AlphaFoldDB" id="A0A8X6RLX4"/>
<keyword evidence="2" id="KW-1185">Reference proteome</keyword>
<reference evidence="1" key="1">
    <citation type="submission" date="2020-08" db="EMBL/GenBank/DDBJ databases">
        <title>Multicomponent nature underlies the extraordinary mechanical properties of spider dragline silk.</title>
        <authorList>
            <person name="Kono N."/>
            <person name="Nakamura H."/>
            <person name="Mori M."/>
            <person name="Yoshida Y."/>
            <person name="Ohtoshi R."/>
            <person name="Malay A.D."/>
            <person name="Moran D.A.P."/>
            <person name="Tomita M."/>
            <person name="Numata K."/>
            <person name="Arakawa K."/>
        </authorList>
    </citation>
    <scope>NUCLEOTIDE SEQUENCE</scope>
</reference>
<organism evidence="1 2">
    <name type="scientific">Trichonephila clavipes</name>
    <name type="common">Golden silk orbweaver</name>
    <name type="synonym">Nephila clavipes</name>
    <dbReference type="NCBI Taxonomy" id="2585209"/>
    <lineage>
        <taxon>Eukaryota</taxon>
        <taxon>Metazoa</taxon>
        <taxon>Ecdysozoa</taxon>
        <taxon>Arthropoda</taxon>
        <taxon>Chelicerata</taxon>
        <taxon>Arachnida</taxon>
        <taxon>Araneae</taxon>
        <taxon>Araneomorphae</taxon>
        <taxon>Entelegynae</taxon>
        <taxon>Araneoidea</taxon>
        <taxon>Nephilidae</taxon>
        <taxon>Trichonephila</taxon>
    </lineage>
</organism>
<evidence type="ECO:0000313" key="1">
    <source>
        <dbReference type="EMBL" id="GFX91677.1"/>
    </source>
</evidence>
<dbReference type="Proteomes" id="UP000887159">
    <property type="component" value="Unassembled WGS sequence"/>
</dbReference>
<gene>
    <name evidence="1" type="ORF">TNCV_3682631</name>
</gene>
<evidence type="ECO:0000313" key="2">
    <source>
        <dbReference type="Proteomes" id="UP000887159"/>
    </source>
</evidence>
<dbReference type="EMBL" id="BMAU01021135">
    <property type="protein sequence ID" value="GFX91677.1"/>
    <property type="molecule type" value="Genomic_DNA"/>
</dbReference>